<keyword evidence="3 12" id="KW-0444">Lipid biosynthesis</keyword>
<dbReference type="GO" id="GO:0009922">
    <property type="term" value="F:fatty acid elongase activity"/>
    <property type="evidence" value="ECO:0007669"/>
    <property type="project" value="UniProtKB-EC"/>
</dbReference>
<keyword evidence="5 12" id="KW-0812">Transmembrane</keyword>
<sequence length="236" mass="27170">MAVTNYSVEAFARYTLASVSFKFTVVYLLMVALSKKWKQHVKPIQLNNLMVVYNYSMSAANGACCLMFALALLRCDRFYSKERERRIEAAALLYWLLKVAELLDTAFMMLRHKTGQITFLHVYHHASMVLLTDYFYHLAPWPAISFPVMINAFVHVCLYAYYGLTSASVSIPVAWKKRMTQLQIAQFGIGLAHAGVGYLRHGFCAYSVFYALTMIGLFGNFYLRAYVLQRKQRKEQ</sequence>
<proteinExistence type="inferred from homology"/>
<dbReference type="EMBL" id="VIIS01001620">
    <property type="protein sequence ID" value="KAF0295365.1"/>
    <property type="molecule type" value="Genomic_DNA"/>
</dbReference>
<feature type="transmembrane region" description="Helical" evidence="12">
    <location>
        <begin position="182"/>
        <end position="199"/>
    </location>
</feature>
<evidence type="ECO:0000256" key="3">
    <source>
        <dbReference type="ARBA" id="ARBA00022516"/>
    </source>
</evidence>
<gene>
    <name evidence="13" type="primary">ELOVL4_3</name>
    <name evidence="13" type="ORF">FJT64_000612</name>
</gene>
<evidence type="ECO:0000256" key="8">
    <source>
        <dbReference type="ARBA" id="ARBA00023098"/>
    </source>
</evidence>
<feature type="transmembrane region" description="Helical" evidence="12">
    <location>
        <begin position="12"/>
        <end position="31"/>
    </location>
</feature>
<keyword evidence="6 12" id="KW-0276">Fatty acid metabolism</keyword>
<dbReference type="GO" id="GO:0030148">
    <property type="term" value="P:sphingolipid biosynthetic process"/>
    <property type="evidence" value="ECO:0007669"/>
    <property type="project" value="TreeGrafter"/>
</dbReference>
<keyword evidence="4 12" id="KW-0808">Transferase</keyword>
<dbReference type="Pfam" id="PF01151">
    <property type="entry name" value="ELO"/>
    <property type="match status" value="1"/>
</dbReference>
<evidence type="ECO:0000256" key="1">
    <source>
        <dbReference type="ARBA" id="ARBA00004141"/>
    </source>
</evidence>
<keyword evidence="7 12" id="KW-1133">Transmembrane helix</keyword>
<name>A0A6A4VMK8_AMPAM</name>
<comment type="subcellular location">
    <subcellularLocation>
        <location evidence="1">Membrane</location>
        <topology evidence="1">Multi-pass membrane protein</topology>
    </subcellularLocation>
</comment>
<evidence type="ECO:0000256" key="10">
    <source>
        <dbReference type="ARBA" id="ARBA00023160"/>
    </source>
</evidence>
<evidence type="ECO:0000256" key="4">
    <source>
        <dbReference type="ARBA" id="ARBA00022679"/>
    </source>
</evidence>
<evidence type="ECO:0000313" key="13">
    <source>
        <dbReference type="EMBL" id="KAF0295365.1"/>
    </source>
</evidence>
<keyword evidence="9 12" id="KW-0472">Membrane</keyword>
<evidence type="ECO:0000256" key="7">
    <source>
        <dbReference type="ARBA" id="ARBA00022989"/>
    </source>
</evidence>
<dbReference type="GO" id="GO:0042761">
    <property type="term" value="P:very long-chain fatty acid biosynthetic process"/>
    <property type="evidence" value="ECO:0007669"/>
    <property type="project" value="TreeGrafter"/>
</dbReference>
<comment type="similarity">
    <text evidence="2 12">Belongs to the ELO family.</text>
</comment>
<dbReference type="PANTHER" id="PTHR11157:SF134">
    <property type="entry name" value="ELONGATION OF FATTY ACIDS PROTEIN 1-RELATED"/>
    <property type="match status" value="1"/>
</dbReference>
<dbReference type="Proteomes" id="UP000440578">
    <property type="component" value="Unassembled WGS sequence"/>
</dbReference>
<evidence type="ECO:0000256" key="5">
    <source>
        <dbReference type="ARBA" id="ARBA00022692"/>
    </source>
</evidence>
<evidence type="ECO:0000256" key="2">
    <source>
        <dbReference type="ARBA" id="ARBA00007263"/>
    </source>
</evidence>
<evidence type="ECO:0000256" key="9">
    <source>
        <dbReference type="ARBA" id="ARBA00023136"/>
    </source>
</evidence>
<keyword evidence="8 12" id="KW-0443">Lipid metabolism</keyword>
<dbReference type="GO" id="GO:0034626">
    <property type="term" value="P:fatty acid elongation, polyunsaturated fatty acid"/>
    <property type="evidence" value="ECO:0007669"/>
    <property type="project" value="TreeGrafter"/>
</dbReference>
<accession>A0A6A4VMK8</accession>
<dbReference type="GO" id="GO:0034625">
    <property type="term" value="P:fatty acid elongation, monounsaturated fatty acid"/>
    <property type="evidence" value="ECO:0007669"/>
    <property type="project" value="TreeGrafter"/>
</dbReference>
<dbReference type="InterPro" id="IPR002076">
    <property type="entry name" value="ELO_fam"/>
</dbReference>
<organism evidence="13 14">
    <name type="scientific">Amphibalanus amphitrite</name>
    <name type="common">Striped barnacle</name>
    <name type="synonym">Balanus amphitrite</name>
    <dbReference type="NCBI Taxonomy" id="1232801"/>
    <lineage>
        <taxon>Eukaryota</taxon>
        <taxon>Metazoa</taxon>
        <taxon>Ecdysozoa</taxon>
        <taxon>Arthropoda</taxon>
        <taxon>Crustacea</taxon>
        <taxon>Multicrustacea</taxon>
        <taxon>Cirripedia</taxon>
        <taxon>Thoracica</taxon>
        <taxon>Thoracicalcarea</taxon>
        <taxon>Balanomorpha</taxon>
        <taxon>Balanoidea</taxon>
        <taxon>Balanidae</taxon>
        <taxon>Amphibalaninae</taxon>
        <taxon>Amphibalanus</taxon>
    </lineage>
</organism>
<keyword evidence="10 12" id="KW-0275">Fatty acid biosynthesis</keyword>
<feature type="transmembrane region" description="Helical" evidence="12">
    <location>
        <begin position="52"/>
        <end position="72"/>
    </location>
</feature>
<dbReference type="GO" id="GO:0005789">
    <property type="term" value="C:endoplasmic reticulum membrane"/>
    <property type="evidence" value="ECO:0007669"/>
    <property type="project" value="TreeGrafter"/>
</dbReference>
<feature type="transmembrane region" description="Helical" evidence="12">
    <location>
        <begin position="92"/>
        <end position="110"/>
    </location>
</feature>
<reference evidence="13 14" key="1">
    <citation type="submission" date="2019-07" db="EMBL/GenBank/DDBJ databases">
        <title>Draft genome assembly of a fouling barnacle, Amphibalanus amphitrite (Darwin, 1854): The first reference genome for Thecostraca.</title>
        <authorList>
            <person name="Kim W."/>
        </authorList>
    </citation>
    <scope>NUCLEOTIDE SEQUENCE [LARGE SCALE GENOMIC DNA]</scope>
    <source>
        <strain evidence="13">SNU_AA5</strain>
        <tissue evidence="13">Soma without cirri and trophi</tissue>
    </source>
</reference>
<dbReference type="GO" id="GO:0019367">
    <property type="term" value="P:fatty acid elongation, saturated fatty acid"/>
    <property type="evidence" value="ECO:0007669"/>
    <property type="project" value="TreeGrafter"/>
</dbReference>
<dbReference type="PROSITE" id="PS01188">
    <property type="entry name" value="ELO"/>
    <property type="match status" value="1"/>
</dbReference>
<dbReference type="PANTHER" id="PTHR11157">
    <property type="entry name" value="FATTY ACID ACYL TRANSFERASE-RELATED"/>
    <property type="match status" value="1"/>
</dbReference>
<feature type="transmembrane region" description="Helical" evidence="12">
    <location>
        <begin position="143"/>
        <end position="162"/>
    </location>
</feature>
<protein>
    <recommendedName>
        <fullName evidence="12">Elongation of very long chain fatty acids protein</fullName>
        <ecNumber evidence="12">2.3.1.199</ecNumber>
    </recommendedName>
    <alternativeName>
        <fullName evidence="12">Very-long-chain 3-oxoacyl-CoA synthase</fullName>
    </alternativeName>
</protein>
<evidence type="ECO:0000256" key="6">
    <source>
        <dbReference type="ARBA" id="ARBA00022832"/>
    </source>
</evidence>
<comment type="caution">
    <text evidence="13">The sequence shown here is derived from an EMBL/GenBank/DDBJ whole genome shotgun (WGS) entry which is preliminary data.</text>
</comment>
<dbReference type="InterPro" id="IPR030457">
    <property type="entry name" value="ELO_CS"/>
</dbReference>
<dbReference type="OrthoDB" id="434092at2759"/>
<evidence type="ECO:0000256" key="11">
    <source>
        <dbReference type="ARBA" id="ARBA00047375"/>
    </source>
</evidence>
<comment type="catalytic activity">
    <reaction evidence="11 12">
        <text>a very-long-chain acyl-CoA + malonyl-CoA + H(+) = a very-long-chain 3-oxoacyl-CoA + CO2 + CoA</text>
        <dbReference type="Rhea" id="RHEA:32727"/>
        <dbReference type="ChEBI" id="CHEBI:15378"/>
        <dbReference type="ChEBI" id="CHEBI:16526"/>
        <dbReference type="ChEBI" id="CHEBI:57287"/>
        <dbReference type="ChEBI" id="CHEBI:57384"/>
        <dbReference type="ChEBI" id="CHEBI:90725"/>
        <dbReference type="ChEBI" id="CHEBI:90736"/>
        <dbReference type="EC" id="2.3.1.199"/>
    </reaction>
</comment>
<evidence type="ECO:0000313" key="14">
    <source>
        <dbReference type="Proteomes" id="UP000440578"/>
    </source>
</evidence>
<dbReference type="AlphaFoldDB" id="A0A6A4VMK8"/>
<feature type="transmembrane region" description="Helical" evidence="12">
    <location>
        <begin position="205"/>
        <end position="223"/>
    </location>
</feature>
<keyword evidence="14" id="KW-1185">Reference proteome</keyword>
<dbReference type="EC" id="2.3.1.199" evidence="12"/>
<evidence type="ECO:0000256" key="12">
    <source>
        <dbReference type="RuleBase" id="RU361115"/>
    </source>
</evidence>